<keyword evidence="3" id="KW-1185">Reference proteome</keyword>
<reference evidence="2 3" key="1">
    <citation type="submission" date="2017-07" db="EMBL/GenBank/DDBJ databases">
        <title>Phenotypical and genomic characterization of a clinical isolate of Shewanella bicestrii sp. nov. producing an extended-spectrum beta-lactamase and a new oxacillinase variant.</title>
        <authorList>
            <person name="Jousset A.B."/>
            <person name="Bonnin R.A."/>
            <person name="Girlich D."/>
            <person name="Dabos L."/>
            <person name="Potron A."/>
            <person name="Dortet L."/>
            <person name="Glaser P."/>
            <person name="Naas T."/>
        </authorList>
    </citation>
    <scope>NUCLEOTIDE SEQUENCE [LARGE SCALE GENOMIC DNA]</scope>
    <source>
        <strain evidence="2 3">JAB-1</strain>
    </source>
</reference>
<keyword evidence="1" id="KW-0812">Transmembrane</keyword>
<accession>A0A220UKD8</accession>
<protein>
    <submittedName>
        <fullName evidence="2">Uncharacterized protein</fullName>
    </submittedName>
</protein>
<dbReference type="KEGG" id="sbj:CF168_06005"/>
<evidence type="ECO:0000313" key="3">
    <source>
        <dbReference type="Proteomes" id="UP000198367"/>
    </source>
</evidence>
<organism evidence="2 3">
    <name type="scientific">Shewanella bicestrii</name>
    <dbReference type="NCBI Taxonomy" id="2018305"/>
    <lineage>
        <taxon>Bacteria</taxon>
        <taxon>Pseudomonadati</taxon>
        <taxon>Pseudomonadota</taxon>
        <taxon>Gammaproteobacteria</taxon>
        <taxon>Alteromonadales</taxon>
        <taxon>Shewanellaceae</taxon>
        <taxon>Shewanella</taxon>
    </lineage>
</organism>
<gene>
    <name evidence="2" type="ORF">CF168_06005</name>
</gene>
<evidence type="ECO:0000313" key="2">
    <source>
        <dbReference type="EMBL" id="ASK68460.1"/>
    </source>
</evidence>
<keyword evidence="1" id="KW-0472">Membrane</keyword>
<dbReference type="AlphaFoldDB" id="A0A220UKD8"/>
<evidence type="ECO:0000256" key="1">
    <source>
        <dbReference type="SAM" id="Phobius"/>
    </source>
</evidence>
<sequence>MLSKFYVQYYLHILVWLQLFFNVLCRKDEFMRLSAGFGLNCERWQFVQQKLSILFAEFVLFKCICKK</sequence>
<keyword evidence="1" id="KW-1133">Transmembrane helix</keyword>
<dbReference type="Proteomes" id="UP000198367">
    <property type="component" value="Chromosome"/>
</dbReference>
<proteinExistence type="predicted"/>
<feature type="transmembrane region" description="Helical" evidence="1">
    <location>
        <begin position="6"/>
        <end position="25"/>
    </location>
</feature>
<dbReference type="EMBL" id="CP022358">
    <property type="protein sequence ID" value="ASK68460.1"/>
    <property type="molecule type" value="Genomic_DNA"/>
</dbReference>
<name>A0A220UKD8_9GAMM</name>